<dbReference type="EMBL" id="ULHB01000106">
    <property type="protein sequence ID" value="SYW82368.1"/>
    <property type="molecule type" value="Genomic_DNA"/>
</dbReference>
<keyword evidence="2" id="KW-1185">Reference proteome</keyword>
<dbReference type="Proteomes" id="UP000658997">
    <property type="component" value="Unassembled WGS sequence"/>
</dbReference>
<evidence type="ECO:0000313" key="1">
    <source>
        <dbReference type="EMBL" id="SYW82368.1"/>
    </source>
</evidence>
<accession>A0A8H8QQ45</accession>
<reference evidence="1" key="1">
    <citation type="submission" date="2018-08" db="EMBL/GenBank/DDBJ databases">
        <authorList>
            <person name="Guldener U."/>
        </authorList>
    </citation>
    <scope>NUCLEOTIDE SEQUENCE</scope>
    <source>
        <strain evidence="1">UB2</strain>
    </source>
</reference>
<sequence>MSSLSVTHAFEDGRFIQSTFTSESGLTTVLPKGFVDDIVNDIALSDYSDATDAERYQIFRDAFSLCLIGNTLFDDCPFEILLDEDDEYSVDPSFKEFADDTFPPVSDASSIDQQQVFVDLLLACQRLSKVCREMVILRAALTSTEEFYRRM</sequence>
<proteinExistence type="predicted"/>
<dbReference type="AlphaFoldDB" id="A0A8H8QQ45"/>
<protein>
    <submittedName>
        <fullName evidence="1">Uncharacterized protein</fullName>
    </submittedName>
</protein>
<evidence type="ECO:0000313" key="2">
    <source>
        <dbReference type="Proteomes" id="UP000658997"/>
    </source>
</evidence>
<name>A0A8H8QQ45_9BASI</name>
<organism evidence="1 2">
    <name type="scientific">Ustilago bromivora</name>
    <dbReference type="NCBI Taxonomy" id="307758"/>
    <lineage>
        <taxon>Eukaryota</taxon>
        <taxon>Fungi</taxon>
        <taxon>Dikarya</taxon>
        <taxon>Basidiomycota</taxon>
        <taxon>Ustilaginomycotina</taxon>
        <taxon>Ustilaginomycetes</taxon>
        <taxon>Ustilaginales</taxon>
        <taxon>Ustilaginaceae</taxon>
        <taxon>Ustilago</taxon>
    </lineage>
</organism>
<gene>
    <name evidence="1" type="ORF">UBRO2_04490</name>
</gene>
<comment type="caution">
    <text evidence="1">The sequence shown here is derived from an EMBL/GenBank/DDBJ whole genome shotgun (WGS) entry which is preliminary data.</text>
</comment>